<name>A0A4D6N4N4_VIGUN</name>
<proteinExistence type="predicted"/>
<evidence type="ECO:0000313" key="2">
    <source>
        <dbReference type="EMBL" id="QCE07065.1"/>
    </source>
</evidence>
<dbReference type="Gene3D" id="1.10.418.20">
    <property type="match status" value="1"/>
</dbReference>
<dbReference type="AlphaFoldDB" id="A0A4D6N4N4"/>
<dbReference type="InterPro" id="IPR038765">
    <property type="entry name" value="Papain-like_cys_pep_sf"/>
</dbReference>
<gene>
    <name evidence="2" type="ORF">DEO72_LG9g2081</name>
</gene>
<organism evidence="2 3">
    <name type="scientific">Vigna unguiculata</name>
    <name type="common">Cowpea</name>
    <dbReference type="NCBI Taxonomy" id="3917"/>
    <lineage>
        <taxon>Eukaryota</taxon>
        <taxon>Viridiplantae</taxon>
        <taxon>Streptophyta</taxon>
        <taxon>Embryophyta</taxon>
        <taxon>Tracheophyta</taxon>
        <taxon>Spermatophyta</taxon>
        <taxon>Magnoliopsida</taxon>
        <taxon>eudicotyledons</taxon>
        <taxon>Gunneridae</taxon>
        <taxon>Pentapetalae</taxon>
        <taxon>rosids</taxon>
        <taxon>fabids</taxon>
        <taxon>Fabales</taxon>
        <taxon>Fabaceae</taxon>
        <taxon>Papilionoideae</taxon>
        <taxon>50 kb inversion clade</taxon>
        <taxon>NPAAA clade</taxon>
        <taxon>indigoferoid/millettioid clade</taxon>
        <taxon>Phaseoleae</taxon>
        <taxon>Vigna</taxon>
    </lineage>
</organism>
<dbReference type="Pfam" id="PF26133">
    <property type="entry name" value="DUF8039"/>
    <property type="match status" value="1"/>
</dbReference>
<dbReference type="EMBL" id="CP039353">
    <property type="protein sequence ID" value="QCE07065.1"/>
    <property type="molecule type" value="Genomic_DNA"/>
</dbReference>
<dbReference type="SUPFAM" id="SSF54001">
    <property type="entry name" value="Cysteine proteinases"/>
    <property type="match status" value="1"/>
</dbReference>
<accession>A0A4D6N4N4</accession>
<dbReference type="PANTHER" id="PTHR33018">
    <property type="entry name" value="OS10G0338966 PROTEIN-RELATED"/>
    <property type="match status" value="1"/>
</dbReference>
<evidence type="ECO:0000259" key="1">
    <source>
        <dbReference type="Pfam" id="PF26133"/>
    </source>
</evidence>
<keyword evidence="3" id="KW-1185">Reference proteome</keyword>
<evidence type="ECO:0000313" key="3">
    <source>
        <dbReference type="Proteomes" id="UP000501690"/>
    </source>
</evidence>
<sequence>MDERMARMENEINSLRKKDTSNNIDEPDIGVNSGQGSCIISSNSFPEGVLSCKLFISSPLLWLVAHGKLHNIKSGTLHGRSLPNGHVKVSVDIVVEPNVSLPIPNVDDDIMTIGQAIGTFMAWPINLLQVVDVSLSPIEMEKDIFGLDEHKEIVNAEIIGEVIDYAWLGATFNFYIYQCPKQPNNNDCGYYICRYMKEIITCYEGGTIPLDVQLPLPGNLAQKALLRFVYLCRCTKLFP</sequence>
<dbReference type="PANTHER" id="PTHR33018:SF34">
    <property type="entry name" value="OS02G0472350 PROTEIN"/>
    <property type="match status" value="1"/>
</dbReference>
<reference evidence="2 3" key="1">
    <citation type="submission" date="2019-04" db="EMBL/GenBank/DDBJ databases">
        <title>An improved genome assembly and genetic linkage map for asparagus bean, Vigna unguiculata ssp. sesquipedialis.</title>
        <authorList>
            <person name="Xia Q."/>
            <person name="Zhang R."/>
            <person name="Dong Y."/>
        </authorList>
    </citation>
    <scope>NUCLEOTIDE SEQUENCE [LARGE SCALE GENOMIC DNA]</scope>
    <source>
        <tissue evidence="2">Leaf</tissue>
    </source>
</reference>
<dbReference type="Proteomes" id="UP000501690">
    <property type="component" value="Linkage Group LG9"/>
</dbReference>
<feature type="domain" description="DUF8039" evidence="1">
    <location>
        <begin position="48"/>
        <end position="129"/>
    </location>
</feature>
<dbReference type="InterPro" id="IPR058352">
    <property type="entry name" value="DUF8039"/>
</dbReference>
<protein>
    <recommendedName>
        <fullName evidence="1">DUF8039 domain-containing protein</fullName>
    </recommendedName>
</protein>